<dbReference type="OMA" id="RCNHVKA"/>
<feature type="domain" description="HNH nuclease" evidence="1">
    <location>
        <begin position="69"/>
        <end position="118"/>
    </location>
</feature>
<dbReference type="Pfam" id="PF14279">
    <property type="entry name" value="HNH_5"/>
    <property type="match status" value="1"/>
</dbReference>
<evidence type="ECO:0000313" key="3">
    <source>
        <dbReference type="Proteomes" id="UP000030848"/>
    </source>
</evidence>
<dbReference type="AlphaFoldDB" id="A0A837D9C1"/>
<evidence type="ECO:0000313" key="2">
    <source>
        <dbReference type="EMBL" id="KHF42376.1"/>
    </source>
</evidence>
<keyword evidence="2" id="KW-0255">Endonuclease</keyword>
<dbReference type="Proteomes" id="UP000030848">
    <property type="component" value="Unassembled WGS sequence"/>
</dbReference>
<sequence length="166" mass="18679">MLLLNATFEPLTALPLRRAIVLLVCGKAEIVHEDPTGLLLRSATMTVGVPSVIRLSRYVRVPYRTRVPLTRAGLMYRDRFRCAYCGGKAETIDHVVPRSRGGAHSWENCVACCAKCNHRKADKSLSELGWRLRVVPREPRGPHWKLLAHAKEADPLWQRYLGMPAA</sequence>
<reference evidence="2 3" key="1">
    <citation type="submission" date="2014-10" db="EMBL/GenBank/DDBJ databases">
        <title>Genome sequence of Micropolyspora internatus JCM3315.</title>
        <authorList>
            <person name="Shin S.-K."/>
            <person name="Yi H."/>
        </authorList>
    </citation>
    <scope>NUCLEOTIDE SEQUENCE [LARGE SCALE GENOMIC DNA]</scope>
    <source>
        <strain evidence="2 3">JCM 3315</strain>
    </source>
</reference>
<keyword evidence="2" id="KW-0540">Nuclease</keyword>
<gene>
    <name evidence="2" type="ORF">MINT15_25780</name>
</gene>
<dbReference type="Gene3D" id="1.10.30.50">
    <property type="match status" value="1"/>
</dbReference>
<dbReference type="FunFam" id="1.10.30.50:FF:000001">
    <property type="entry name" value="HNH endonuclease"/>
    <property type="match status" value="1"/>
</dbReference>
<dbReference type="PANTHER" id="PTHR33877:SF2">
    <property type="entry name" value="OS07G0170200 PROTEIN"/>
    <property type="match status" value="1"/>
</dbReference>
<organism evidence="2 3">
    <name type="scientific">Saccharomonospora viridis</name>
    <dbReference type="NCBI Taxonomy" id="1852"/>
    <lineage>
        <taxon>Bacteria</taxon>
        <taxon>Bacillati</taxon>
        <taxon>Actinomycetota</taxon>
        <taxon>Actinomycetes</taxon>
        <taxon>Pseudonocardiales</taxon>
        <taxon>Pseudonocardiaceae</taxon>
        <taxon>Saccharomonospora</taxon>
    </lineage>
</organism>
<evidence type="ECO:0000259" key="1">
    <source>
        <dbReference type="SMART" id="SM00507"/>
    </source>
</evidence>
<name>A0A837D9C1_9PSEU</name>
<dbReference type="InterPro" id="IPR003615">
    <property type="entry name" value="HNH_nuc"/>
</dbReference>
<dbReference type="SMART" id="SM00507">
    <property type="entry name" value="HNHc"/>
    <property type="match status" value="1"/>
</dbReference>
<dbReference type="InterPro" id="IPR029471">
    <property type="entry name" value="HNH_5"/>
</dbReference>
<dbReference type="CDD" id="cd00085">
    <property type="entry name" value="HNHc"/>
    <property type="match status" value="1"/>
</dbReference>
<dbReference type="GO" id="GO:0004519">
    <property type="term" value="F:endonuclease activity"/>
    <property type="evidence" value="ECO:0007669"/>
    <property type="project" value="UniProtKB-KW"/>
</dbReference>
<dbReference type="EMBL" id="JRZE01000006">
    <property type="protein sequence ID" value="KHF42376.1"/>
    <property type="molecule type" value="Genomic_DNA"/>
</dbReference>
<proteinExistence type="predicted"/>
<dbReference type="OrthoDB" id="9802901at2"/>
<protein>
    <submittedName>
        <fullName evidence="2">HNH endonuclease</fullName>
    </submittedName>
</protein>
<dbReference type="PANTHER" id="PTHR33877">
    <property type="entry name" value="SLL1193 PROTEIN"/>
    <property type="match status" value="1"/>
</dbReference>
<dbReference type="InterPro" id="IPR052892">
    <property type="entry name" value="NA-targeting_endonuclease"/>
</dbReference>
<comment type="caution">
    <text evidence="2">The sequence shown here is derived from an EMBL/GenBank/DDBJ whole genome shotgun (WGS) entry which is preliminary data.</text>
</comment>
<accession>A0A837D9C1</accession>
<keyword evidence="2" id="KW-0378">Hydrolase</keyword>